<accession>A0AAE0U683</accession>
<reference evidence="1" key="2">
    <citation type="submission" date="2023-07" db="EMBL/GenBank/DDBJ databases">
        <authorList>
            <consortium name="Lawrence Berkeley National Laboratory"/>
            <person name="Haridas S."/>
            <person name="Hensen N."/>
            <person name="Bonometti L."/>
            <person name="Westerberg I."/>
            <person name="Brannstrom I.O."/>
            <person name="Guillou S."/>
            <person name="Cros-Aarteil S."/>
            <person name="Calhoun S."/>
            <person name="Kuo A."/>
            <person name="Mondo S."/>
            <person name="Pangilinan J."/>
            <person name="Riley R."/>
            <person name="LaButti K."/>
            <person name="Andreopoulos B."/>
            <person name="Lipzen A."/>
            <person name="Chen C."/>
            <person name="Yanf M."/>
            <person name="Daum C."/>
            <person name="Ng V."/>
            <person name="Clum A."/>
            <person name="Steindorff A."/>
            <person name="Ohm R."/>
            <person name="Martin F."/>
            <person name="Silar P."/>
            <person name="Natvig D."/>
            <person name="Lalanne C."/>
            <person name="Gautier V."/>
            <person name="Ament-velasquez S.L."/>
            <person name="Kruys A."/>
            <person name="Hutchinson M.I."/>
            <person name="Powell A.J."/>
            <person name="Barry K."/>
            <person name="Miller A.N."/>
            <person name="Grigoriev I.V."/>
            <person name="Debuchy R."/>
            <person name="Gladieux P."/>
            <person name="Thoren M.H."/>
            <person name="Johannesson H."/>
        </authorList>
    </citation>
    <scope>NUCLEOTIDE SEQUENCE</scope>
    <source>
        <strain evidence="1">FGSC 1904</strain>
    </source>
</reference>
<dbReference type="AlphaFoldDB" id="A0AAE0U683"/>
<dbReference type="Proteomes" id="UP001281003">
    <property type="component" value="Unassembled WGS sequence"/>
</dbReference>
<comment type="caution">
    <text evidence="1">The sequence shown here is derived from an EMBL/GenBank/DDBJ whole genome shotgun (WGS) entry which is preliminary data.</text>
</comment>
<evidence type="ECO:0000313" key="2">
    <source>
        <dbReference type="Proteomes" id="UP001281003"/>
    </source>
</evidence>
<gene>
    <name evidence="1" type="ORF">B0T20DRAFT_383152</name>
</gene>
<dbReference type="CDD" id="cd09917">
    <property type="entry name" value="F-box_SF"/>
    <property type="match status" value="1"/>
</dbReference>
<evidence type="ECO:0008006" key="3">
    <source>
        <dbReference type="Google" id="ProtNLM"/>
    </source>
</evidence>
<name>A0AAE0U683_SORBR</name>
<evidence type="ECO:0000313" key="1">
    <source>
        <dbReference type="EMBL" id="KAK3392407.1"/>
    </source>
</evidence>
<keyword evidence="2" id="KW-1185">Reference proteome</keyword>
<dbReference type="EMBL" id="JAUTDP010000011">
    <property type="protein sequence ID" value="KAK3392407.1"/>
    <property type="molecule type" value="Genomic_DNA"/>
</dbReference>
<protein>
    <recommendedName>
        <fullName evidence="3">F-box domain-containing protein</fullName>
    </recommendedName>
</protein>
<organism evidence="1 2">
    <name type="scientific">Sordaria brevicollis</name>
    <dbReference type="NCBI Taxonomy" id="83679"/>
    <lineage>
        <taxon>Eukaryota</taxon>
        <taxon>Fungi</taxon>
        <taxon>Dikarya</taxon>
        <taxon>Ascomycota</taxon>
        <taxon>Pezizomycotina</taxon>
        <taxon>Sordariomycetes</taxon>
        <taxon>Sordariomycetidae</taxon>
        <taxon>Sordariales</taxon>
        <taxon>Sordariaceae</taxon>
        <taxon>Sordaria</taxon>
    </lineage>
</organism>
<sequence length="566" mass="64983">MSSSFLTRTCPVELLLEIFKQLPSTDDALSFALTCRHVNDAWYRNAPSIILELWRRNDEFPAVEEALIAARMTAVVVEAEKADRLPPMDMRPGDHSIEHGGPPTIPELKSARALHHLARALSIAFCHQVEYHADGRLCEGDADDERKFGPPQRPPEEPCYMPKWSAGVHKAIYRSMIAGAALAGIYNQPYFEAKTHPNATIRRYLGWEDWDLVEGRYPEEYQTSYKPFFAFALSFPVCRIATSPETEDQIFGPLATWLIENILSDKQGKEATRESFARLYGRAPYCGNSVTSGARGEQCPLTSVEGGQGHSDAHFVCLEIMQIIWAFFHILAIMPDEDTEALQEDVRSGPEKSATVEVQAVFFGFFKTQQIIVSRHLASFREHPEFRYRFMDYPAGKYSVTSKAREPFGVPDQPDGYDWWYWTWRDISLSKQTIVSHFQDLYWVSKQPNCFVAQDEQGRECEYLAAPLLLKFFQHVLERHLDAGFSANLCCAFHDECQEETLNDFLHSLGMFAVDLEGKDDWYFDTDLIQRFSHGKPTWVYRPHEGDQHTWDWPSSQPDDEYIVWI</sequence>
<proteinExistence type="predicted"/>
<reference evidence="1" key="1">
    <citation type="journal article" date="2023" name="Mol. Phylogenet. Evol.">
        <title>Genome-scale phylogeny and comparative genomics of the fungal order Sordariales.</title>
        <authorList>
            <person name="Hensen N."/>
            <person name="Bonometti L."/>
            <person name="Westerberg I."/>
            <person name="Brannstrom I.O."/>
            <person name="Guillou S."/>
            <person name="Cros-Aarteil S."/>
            <person name="Calhoun S."/>
            <person name="Haridas S."/>
            <person name="Kuo A."/>
            <person name="Mondo S."/>
            <person name="Pangilinan J."/>
            <person name="Riley R."/>
            <person name="LaButti K."/>
            <person name="Andreopoulos B."/>
            <person name="Lipzen A."/>
            <person name="Chen C."/>
            <person name="Yan M."/>
            <person name="Daum C."/>
            <person name="Ng V."/>
            <person name="Clum A."/>
            <person name="Steindorff A."/>
            <person name="Ohm R.A."/>
            <person name="Martin F."/>
            <person name="Silar P."/>
            <person name="Natvig D.O."/>
            <person name="Lalanne C."/>
            <person name="Gautier V."/>
            <person name="Ament-Velasquez S.L."/>
            <person name="Kruys A."/>
            <person name="Hutchinson M.I."/>
            <person name="Powell A.J."/>
            <person name="Barry K."/>
            <person name="Miller A.N."/>
            <person name="Grigoriev I.V."/>
            <person name="Debuchy R."/>
            <person name="Gladieux P."/>
            <person name="Hiltunen Thoren M."/>
            <person name="Johannesson H."/>
        </authorList>
    </citation>
    <scope>NUCLEOTIDE SEQUENCE</scope>
    <source>
        <strain evidence="1">FGSC 1904</strain>
    </source>
</reference>